<dbReference type="PANTHER" id="PTHR43424:SF1">
    <property type="entry name" value="LOCUS PUTATIVE PROTEIN 1-RELATED"/>
    <property type="match status" value="1"/>
</dbReference>
<keyword evidence="2" id="KW-0732">Signal</keyword>
<feature type="transmembrane region" description="Helical" evidence="1">
    <location>
        <begin position="84"/>
        <end position="102"/>
    </location>
</feature>
<sequence length="441" mass="46656">MLGSVSTLAVKACGSALAFIMFALAARQMNPDAFGQLAVVFNTLSFIAIAMNFGQEVLIARSWGEYAGTSPSLARGALQFGARIVLYGATLSSLAVVLYWFLSGSAPGPWFAASAGLFLFAQTLTTFTSRLSLVVSGVALAEIPREFLWRTTVIVAILVIAGTGASFTATEFFLVSGAILLVSVFGQWLRIRQVIPAAVREAEPQFERDLWRRRSSRMWPSALLDSSSQYLEVVVVGFILGPAAAAFYFAATRITNAFAMIASGLTTYATRHISLLFHNDSTAELQSMLRSLAIVSLLLSGAIVGVIVVAGKLLLSFYGAPYVDIYPVLVILTLGGLLTGLAGPAPHLLLLTGHERLYPVVMTTALILRMSSIALLGTLFGLTGAAIAGAAATALTAGALVVACRRFIRIDPSVLSLFQQKALAELAQPGEGPNLAKSERA</sequence>
<evidence type="ECO:0000256" key="2">
    <source>
        <dbReference type="SAM" id="SignalP"/>
    </source>
</evidence>
<feature type="transmembrane region" description="Helical" evidence="1">
    <location>
        <begin position="289"/>
        <end position="313"/>
    </location>
</feature>
<evidence type="ECO:0000313" key="4">
    <source>
        <dbReference type="Proteomes" id="UP000094501"/>
    </source>
</evidence>
<feature type="transmembrane region" description="Helical" evidence="1">
    <location>
        <begin position="147"/>
        <end position="167"/>
    </location>
</feature>
<dbReference type="STRING" id="1774968.AUC68_14690"/>
<keyword evidence="1" id="KW-0812">Transmembrane</keyword>
<proteinExistence type="predicted"/>
<feature type="transmembrane region" description="Helical" evidence="1">
    <location>
        <begin position="34"/>
        <end position="53"/>
    </location>
</feature>
<reference evidence="3 4" key="1">
    <citation type="journal article" date="2016" name="Environ. Microbiol.">
        <title>New Methyloceanibacter diversity from North Sea sediments includes methanotroph containing solely the soluble methane monooxygenase.</title>
        <authorList>
            <person name="Vekeman B."/>
            <person name="Kerckhof F.M."/>
            <person name="Cremers G."/>
            <person name="de Vos P."/>
            <person name="Vandamme P."/>
            <person name="Boon N."/>
            <person name="Op den Camp H.J."/>
            <person name="Heylen K."/>
        </authorList>
    </citation>
    <scope>NUCLEOTIDE SEQUENCE [LARGE SCALE GENOMIC DNA]</scope>
    <source>
        <strain evidence="3 4">R-67174</strain>
    </source>
</reference>
<evidence type="ECO:0008006" key="5">
    <source>
        <dbReference type="Google" id="ProtNLM"/>
    </source>
</evidence>
<organism evidence="3 4">
    <name type="scientific">Methyloceanibacter methanicus</name>
    <dbReference type="NCBI Taxonomy" id="1774968"/>
    <lineage>
        <taxon>Bacteria</taxon>
        <taxon>Pseudomonadati</taxon>
        <taxon>Pseudomonadota</taxon>
        <taxon>Alphaproteobacteria</taxon>
        <taxon>Hyphomicrobiales</taxon>
        <taxon>Hyphomicrobiaceae</taxon>
        <taxon>Methyloceanibacter</taxon>
    </lineage>
</organism>
<keyword evidence="4" id="KW-1185">Reference proteome</keyword>
<feature type="transmembrane region" description="Helical" evidence="1">
    <location>
        <begin position="230"/>
        <end position="251"/>
    </location>
</feature>
<feature type="transmembrane region" description="Helical" evidence="1">
    <location>
        <begin position="108"/>
        <end position="127"/>
    </location>
</feature>
<accession>A0A1E3W3W6</accession>
<keyword evidence="1" id="KW-0472">Membrane</keyword>
<feature type="transmembrane region" description="Helical" evidence="1">
    <location>
        <begin position="357"/>
        <end position="380"/>
    </location>
</feature>
<evidence type="ECO:0000313" key="3">
    <source>
        <dbReference type="EMBL" id="ODS00508.1"/>
    </source>
</evidence>
<dbReference type="Proteomes" id="UP000094501">
    <property type="component" value="Unassembled WGS sequence"/>
</dbReference>
<feature type="chain" id="PRO_5009138933" description="Polysaccharide biosynthesis protein C-terminal domain-containing protein" evidence="2">
    <location>
        <begin position="26"/>
        <end position="441"/>
    </location>
</feature>
<dbReference type="AlphaFoldDB" id="A0A1E3W3W6"/>
<feature type="transmembrane region" description="Helical" evidence="1">
    <location>
        <begin position="325"/>
        <end position="345"/>
    </location>
</feature>
<comment type="caution">
    <text evidence="3">The sequence shown here is derived from an EMBL/GenBank/DDBJ whole genome shotgun (WGS) entry which is preliminary data.</text>
</comment>
<keyword evidence="1" id="KW-1133">Transmembrane helix</keyword>
<feature type="signal peptide" evidence="2">
    <location>
        <begin position="1"/>
        <end position="25"/>
    </location>
</feature>
<feature type="transmembrane region" description="Helical" evidence="1">
    <location>
        <begin position="386"/>
        <end position="408"/>
    </location>
</feature>
<dbReference type="EMBL" id="LPWG01000005">
    <property type="protein sequence ID" value="ODS00508.1"/>
    <property type="molecule type" value="Genomic_DNA"/>
</dbReference>
<name>A0A1E3W3W6_9HYPH</name>
<protein>
    <recommendedName>
        <fullName evidence="5">Polysaccharide biosynthesis protein C-terminal domain-containing protein</fullName>
    </recommendedName>
</protein>
<evidence type="ECO:0000256" key="1">
    <source>
        <dbReference type="SAM" id="Phobius"/>
    </source>
</evidence>
<dbReference type="PANTHER" id="PTHR43424">
    <property type="entry name" value="LOCUS PUTATIVE PROTEIN 1-RELATED"/>
    <property type="match status" value="1"/>
</dbReference>
<gene>
    <name evidence="3" type="ORF">AUC68_14690</name>
</gene>
<dbReference type="InterPro" id="IPR052556">
    <property type="entry name" value="PolySynth_Transporter"/>
</dbReference>